<dbReference type="RefSeq" id="WP_138721318.1">
    <property type="nucleotide sequence ID" value="NZ_SSHJ02000001.1"/>
</dbReference>
<reference evidence="1 2" key="1">
    <citation type="submission" date="2024-12" db="EMBL/GenBank/DDBJ databases">
        <authorList>
            <person name="Hu S."/>
        </authorList>
    </citation>
    <scope>NUCLEOTIDE SEQUENCE [LARGE SCALE GENOMIC DNA]</scope>
    <source>
        <strain evidence="1 2">THG-T11</strain>
    </source>
</reference>
<proteinExistence type="predicted"/>
<evidence type="ECO:0000313" key="2">
    <source>
        <dbReference type="Proteomes" id="UP001517247"/>
    </source>
</evidence>
<dbReference type="EMBL" id="SSHJ02000001">
    <property type="protein sequence ID" value="MFN0254139.1"/>
    <property type="molecule type" value="Genomic_DNA"/>
</dbReference>
<protein>
    <submittedName>
        <fullName evidence="1">Uncharacterized protein</fullName>
    </submittedName>
</protein>
<gene>
    <name evidence="1" type="ORF">E6A44_001040</name>
</gene>
<name>A0ABW9J0T8_9SPHI</name>
<keyword evidence="2" id="KW-1185">Reference proteome</keyword>
<evidence type="ECO:0000313" key="1">
    <source>
        <dbReference type="EMBL" id="MFN0254139.1"/>
    </source>
</evidence>
<organism evidence="1 2">
    <name type="scientific">Pedobacter ureilyticus</name>
    <dbReference type="NCBI Taxonomy" id="1393051"/>
    <lineage>
        <taxon>Bacteria</taxon>
        <taxon>Pseudomonadati</taxon>
        <taxon>Bacteroidota</taxon>
        <taxon>Sphingobacteriia</taxon>
        <taxon>Sphingobacteriales</taxon>
        <taxon>Sphingobacteriaceae</taxon>
        <taxon>Pedobacter</taxon>
    </lineage>
</organism>
<accession>A0ABW9J0T8</accession>
<sequence length="182" mass="21423">MDIVKHLKKHTEQIHSQLLNTSVEERMLLKTITLRFYFLLPDFDNIVRKCLKINIDKDQLVSDIIDGHLEKYQKPVKKSNAEIDEYADDFEEAEQMEIFILDAIDNATSSVADLPSLERLFLGIIDVLDYYENFSDQPEYWNGLLDKELPFQIEFLNSIKSPENVDSFSYQKRYEDVDFSEV</sequence>
<dbReference type="Proteomes" id="UP001517247">
    <property type="component" value="Unassembled WGS sequence"/>
</dbReference>
<comment type="caution">
    <text evidence="1">The sequence shown here is derived from an EMBL/GenBank/DDBJ whole genome shotgun (WGS) entry which is preliminary data.</text>
</comment>